<evidence type="ECO:0000313" key="3">
    <source>
        <dbReference type="Proteomes" id="UP000031192"/>
    </source>
</evidence>
<sequence>MERSEAEAVLPPEVLARIPQTTLCSSALGLAWQTVQRPVFNHSIRVFFAAQWLAEKEGSEWAQPDNLPLLFVACVCHDLGTSDNFNGPQRFEVEGADAAQHHCQSHGISEQDSRKVWTAIAVHTSPGIAERIDPFSRLVRYGVMMDFSLAVRAEVGADDLFVELEKTLPRLDIERVLADAVVNQANEVETSSQRTDNKSWFSTHKFPIASWPGILLRARLQNPDHVGRNPAF</sequence>
<name>A0A0B4GAM0_METGA</name>
<evidence type="ECO:0000259" key="1">
    <source>
        <dbReference type="Pfam" id="PF01966"/>
    </source>
</evidence>
<dbReference type="HOGENOM" id="CLU_070871_3_1_1"/>
<keyword evidence="3" id="KW-1185">Reference proteome</keyword>
<dbReference type="CDD" id="cd00077">
    <property type="entry name" value="HDc"/>
    <property type="match status" value="1"/>
</dbReference>
<dbReference type="OrthoDB" id="2378324at2759"/>
<dbReference type="Gene3D" id="1.10.3210.10">
    <property type="entry name" value="Hypothetical protein af1432"/>
    <property type="match status" value="1"/>
</dbReference>
<organism evidence="2 3">
    <name type="scientific">Metarhizium guizhouense (strain ARSEF 977)</name>
    <dbReference type="NCBI Taxonomy" id="1276136"/>
    <lineage>
        <taxon>Eukaryota</taxon>
        <taxon>Fungi</taxon>
        <taxon>Dikarya</taxon>
        <taxon>Ascomycota</taxon>
        <taxon>Pezizomycotina</taxon>
        <taxon>Sordariomycetes</taxon>
        <taxon>Hypocreomycetidae</taxon>
        <taxon>Hypocreales</taxon>
        <taxon>Clavicipitaceae</taxon>
        <taxon>Metarhizium</taxon>
    </lineage>
</organism>
<dbReference type="AlphaFoldDB" id="A0A0B4GAM0"/>
<dbReference type="GO" id="GO:0016787">
    <property type="term" value="F:hydrolase activity"/>
    <property type="evidence" value="ECO:0007669"/>
    <property type="project" value="UniProtKB-KW"/>
</dbReference>
<dbReference type="PANTHER" id="PTHR35569">
    <property type="entry name" value="CYANAMIDE HYDRATASE DDI2-RELATED"/>
    <property type="match status" value="1"/>
</dbReference>
<dbReference type="EMBL" id="AZNH01000052">
    <property type="protein sequence ID" value="KID83855.1"/>
    <property type="molecule type" value="Genomic_DNA"/>
</dbReference>
<dbReference type="Pfam" id="PF01966">
    <property type="entry name" value="HD"/>
    <property type="match status" value="1"/>
</dbReference>
<gene>
    <name evidence="2" type="ORF">MGU_08940</name>
</gene>
<reference evidence="2 3" key="1">
    <citation type="journal article" date="2014" name="Proc. Natl. Acad. Sci. U.S.A.">
        <title>Trajectory and genomic determinants of fungal-pathogen speciation and host adaptation.</title>
        <authorList>
            <person name="Hu X."/>
            <person name="Xiao G."/>
            <person name="Zheng P."/>
            <person name="Shang Y."/>
            <person name="Su Y."/>
            <person name="Zhang X."/>
            <person name="Liu X."/>
            <person name="Zhan S."/>
            <person name="St Leger R.J."/>
            <person name="Wang C."/>
        </authorList>
    </citation>
    <scope>NUCLEOTIDE SEQUENCE [LARGE SCALE GENOMIC DNA]</scope>
    <source>
        <strain evidence="2 3">ARSEF 977</strain>
    </source>
</reference>
<feature type="domain" description="HD" evidence="1">
    <location>
        <begin position="39"/>
        <end position="139"/>
    </location>
</feature>
<dbReference type="InterPro" id="IPR006674">
    <property type="entry name" value="HD_domain"/>
</dbReference>
<dbReference type="Proteomes" id="UP000031192">
    <property type="component" value="Unassembled WGS sequence"/>
</dbReference>
<evidence type="ECO:0000313" key="2">
    <source>
        <dbReference type="EMBL" id="KID83855.1"/>
    </source>
</evidence>
<proteinExistence type="predicted"/>
<dbReference type="SUPFAM" id="SSF109604">
    <property type="entry name" value="HD-domain/PDEase-like"/>
    <property type="match status" value="1"/>
</dbReference>
<protein>
    <submittedName>
        <fullName evidence="2">Metal dependent phosphohydrolase</fullName>
    </submittedName>
</protein>
<accession>A0A0B4GAM0</accession>
<dbReference type="PANTHER" id="PTHR35569:SF1">
    <property type="entry name" value="CYANAMIDE HYDRATASE DDI2-RELATED"/>
    <property type="match status" value="1"/>
</dbReference>
<dbReference type="InterPro" id="IPR003607">
    <property type="entry name" value="HD/PDEase_dom"/>
</dbReference>
<comment type="caution">
    <text evidence="2">The sequence shown here is derived from an EMBL/GenBank/DDBJ whole genome shotgun (WGS) entry which is preliminary data.</text>
</comment>